<dbReference type="STRING" id="1618481.US54_C0003G0008"/>
<sequence>MKLNTSWKIVIIASFFNVLAEYSLRGVNNLVVNQTLLIAIFLNYFFYFACLEYLITRYKLHDITIGWVALFFGLLWQVLGPSVVYIAPQFLSVNWINLVFVNFVWWVPVQTILALYIAKRLVSRDQNEIFLSESKFKRMFILFCMVTLSFSIFLPFFPIAPLGRLIMIALAAAVGLNAKKLIRETLKNHQNISSSRFLDFITVFLIVFFIYSSIVLTKEPLFKHTSFMNMDAIRIGFRIHGGIAVILYMYRFGFQKQIPV</sequence>
<keyword evidence="1" id="KW-0812">Transmembrane</keyword>
<feature type="transmembrane region" description="Helical" evidence="1">
    <location>
        <begin position="235"/>
        <end position="254"/>
    </location>
</feature>
<feature type="transmembrane region" description="Helical" evidence="1">
    <location>
        <begin position="99"/>
        <end position="118"/>
    </location>
</feature>
<dbReference type="EMBL" id="LBTJ01000003">
    <property type="protein sequence ID" value="KKQ38780.1"/>
    <property type="molecule type" value="Genomic_DNA"/>
</dbReference>
<feature type="transmembrane region" description="Helical" evidence="1">
    <location>
        <begin position="36"/>
        <end position="55"/>
    </location>
</feature>
<feature type="transmembrane region" description="Helical" evidence="1">
    <location>
        <begin position="198"/>
        <end position="215"/>
    </location>
</feature>
<evidence type="ECO:0000313" key="3">
    <source>
        <dbReference type="Proteomes" id="UP000034471"/>
    </source>
</evidence>
<dbReference type="AlphaFoldDB" id="A0A0G0HJM3"/>
<protein>
    <submittedName>
        <fullName evidence="2">Uncharacterized protein</fullName>
    </submittedName>
</protein>
<reference evidence="2 3" key="1">
    <citation type="journal article" date="2015" name="Nature">
        <title>rRNA introns, odd ribosomes, and small enigmatic genomes across a large radiation of phyla.</title>
        <authorList>
            <person name="Brown C.T."/>
            <person name="Hug L.A."/>
            <person name="Thomas B.C."/>
            <person name="Sharon I."/>
            <person name="Castelle C.J."/>
            <person name="Singh A."/>
            <person name="Wilkins M.J."/>
            <person name="Williams K.H."/>
            <person name="Banfield J.F."/>
        </authorList>
    </citation>
    <scope>NUCLEOTIDE SEQUENCE [LARGE SCALE GENOMIC DNA]</scope>
</reference>
<feature type="transmembrane region" description="Helical" evidence="1">
    <location>
        <begin position="139"/>
        <end position="156"/>
    </location>
</feature>
<accession>A0A0G0HJM3</accession>
<proteinExistence type="predicted"/>
<organism evidence="2 3">
    <name type="scientific">Candidatus Roizmanbacteria bacterium GW2011_GWA2_37_7</name>
    <dbReference type="NCBI Taxonomy" id="1618481"/>
    <lineage>
        <taxon>Bacteria</taxon>
        <taxon>Candidatus Roizmaniibacteriota</taxon>
    </lineage>
</organism>
<keyword evidence="1" id="KW-1133">Transmembrane helix</keyword>
<dbReference type="Proteomes" id="UP000034471">
    <property type="component" value="Unassembled WGS sequence"/>
</dbReference>
<gene>
    <name evidence="2" type="ORF">US54_C0003G0008</name>
</gene>
<keyword evidence="1" id="KW-0472">Membrane</keyword>
<feature type="transmembrane region" description="Helical" evidence="1">
    <location>
        <begin position="162"/>
        <end position="178"/>
    </location>
</feature>
<comment type="caution">
    <text evidence="2">The sequence shown here is derived from an EMBL/GenBank/DDBJ whole genome shotgun (WGS) entry which is preliminary data.</text>
</comment>
<feature type="transmembrane region" description="Helical" evidence="1">
    <location>
        <begin position="67"/>
        <end position="87"/>
    </location>
</feature>
<evidence type="ECO:0000256" key="1">
    <source>
        <dbReference type="SAM" id="Phobius"/>
    </source>
</evidence>
<name>A0A0G0HJM3_9BACT</name>
<evidence type="ECO:0000313" key="2">
    <source>
        <dbReference type="EMBL" id="KKQ38780.1"/>
    </source>
</evidence>